<comment type="caution">
    <text evidence="7">The sequence shown here is derived from an EMBL/GenBank/DDBJ whole genome shotgun (WGS) entry which is preliminary data.</text>
</comment>
<feature type="region of interest" description="Disordered" evidence="5">
    <location>
        <begin position="1"/>
        <end position="45"/>
    </location>
</feature>
<dbReference type="Gene3D" id="1.10.357.10">
    <property type="entry name" value="Tetracycline Repressor, domain 2"/>
    <property type="match status" value="1"/>
</dbReference>
<evidence type="ECO:0000256" key="1">
    <source>
        <dbReference type="ARBA" id="ARBA00023015"/>
    </source>
</evidence>
<dbReference type="PANTHER" id="PTHR30055:SF238">
    <property type="entry name" value="MYCOFACTOCIN BIOSYNTHESIS TRANSCRIPTIONAL REGULATOR MFTR-RELATED"/>
    <property type="match status" value="1"/>
</dbReference>
<evidence type="ECO:0000256" key="5">
    <source>
        <dbReference type="SAM" id="MobiDB-lite"/>
    </source>
</evidence>
<dbReference type="EMBL" id="JAATEJ010000002">
    <property type="protein sequence ID" value="NJP42748.1"/>
    <property type="molecule type" value="Genomic_DNA"/>
</dbReference>
<feature type="domain" description="HTH tetR-type" evidence="6">
    <location>
        <begin position="43"/>
        <end position="103"/>
    </location>
</feature>
<sequence length="247" mass="25409">MDETTGAGAGVGAGLGEGAGASGAAGGAEEARRAEGLRERKKRQTRAALSHTTIALAIQRGWSNVRVEDIAAAVNVSERTFRNYFSGKAEAIAAAHFDRMERVARTVSARPAAEPLWEAIGAALRVEFASEDAAAPQSSTPVPGHREAIREVMTEPAVQAEVMRADQQAQGVLAKAIGARTGTDPATDLYPKLVAATVGAAIGAALTHWLLADPPVPLGPLITEALDHLAAGLPAPEKAPDSTSAQS</sequence>
<dbReference type="InterPro" id="IPR001647">
    <property type="entry name" value="HTH_TetR"/>
</dbReference>
<dbReference type="PANTHER" id="PTHR30055">
    <property type="entry name" value="HTH-TYPE TRANSCRIPTIONAL REGULATOR RUTR"/>
    <property type="match status" value="1"/>
</dbReference>
<gene>
    <name evidence="7" type="ORF">HCN08_04885</name>
</gene>
<keyword evidence="8" id="KW-1185">Reference proteome</keyword>
<dbReference type="Proteomes" id="UP000734511">
    <property type="component" value="Unassembled WGS sequence"/>
</dbReference>
<dbReference type="InterPro" id="IPR050109">
    <property type="entry name" value="HTH-type_TetR-like_transc_reg"/>
</dbReference>
<evidence type="ECO:0000259" key="6">
    <source>
        <dbReference type="PROSITE" id="PS50977"/>
    </source>
</evidence>
<dbReference type="SUPFAM" id="SSF46689">
    <property type="entry name" value="Homeodomain-like"/>
    <property type="match status" value="1"/>
</dbReference>
<evidence type="ECO:0000313" key="8">
    <source>
        <dbReference type="Proteomes" id="UP000734511"/>
    </source>
</evidence>
<feature type="compositionally biased region" description="Basic and acidic residues" evidence="5">
    <location>
        <begin position="29"/>
        <end position="38"/>
    </location>
</feature>
<keyword evidence="2 4" id="KW-0238">DNA-binding</keyword>
<evidence type="ECO:0000256" key="4">
    <source>
        <dbReference type="PROSITE-ProRule" id="PRU00335"/>
    </source>
</evidence>
<proteinExistence type="predicted"/>
<keyword evidence="1" id="KW-0805">Transcription regulation</keyword>
<accession>A0ABX0ZM68</accession>
<reference evidence="7 8" key="1">
    <citation type="submission" date="2020-03" db="EMBL/GenBank/DDBJ databases">
        <title>WGS of actinomycetes isolated from Thailand.</title>
        <authorList>
            <person name="Thawai C."/>
        </authorList>
    </citation>
    <scope>NUCLEOTIDE SEQUENCE [LARGE SCALE GENOMIC DNA]</scope>
    <source>
        <strain evidence="7 8">PRB2-1</strain>
    </source>
</reference>
<feature type="DNA-binding region" description="H-T-H motif" evidence="4">
    <location>
        <begin position="66"/>
        <end position="85"/>
    </location>
</feature>
<dbReference type="PROSITE" id="PS50977">
    <property type="entry name" value="HTH_TETR_2"/>
    <property type="match status" value="1"/>
</dbReference>
<dbReference type="Pfam" id="PF17754">
    <property type="entry name" value="TetR_C_14"/>
    <property type="match status" value="1"/>
</dbReference>
<dbReference type="InterPro" id="IPR009057">
    <property type="entry name" value="Homeodomain-like_sf"/>
</dbReference>
<dbReference type="InterPro" id="IPR041347">
    <property type="entry name" value="MftR_C"/>
</dbReference>
<evidence type="ECO:0000256" key="2">
    <source>
        <dbReference type="ARBA" id="ARBA00023125"/>
    </source>
</evidence>
<dbReference type="Pfam" id="PF00440">
    <property type="entry name" value="TetR_N"/>
    <property type="match status" value="1"/>
</dbReference>
<name>A0ABX0ZM68_9ACTN</name>
<dbReference type="RefSeq" id="WP_167981583.1">
    <property type="nucleotide sequence ID" value="NZ_JAATEJ010000002.1"/>
</dbReference>
<evidence type="ECO:0000313" key="7">
    <source>
        <dbReference type="EMBL" id="NJP42748.1"/>
    </source>
</evidence>
<dbReference type="Gene3D" id="1.10.10.60">
    <property type="entry name" value="Homeodomain-like"/>
    <property type="match status" value="1"/>
</dbReference>
<protein>
    <submittedName>
        <fullName evidence="7">TetR family transcriptional regulator</fullName>
    </submittedName>
</protein>
<keyword evidence="3" id="KW-0804">Transcription</keyword>
<feature type="compositionally biased region" description="Gly residues" evidence="5">
    <location>
        <begin position="7"/>
        <end position="26"/>
    </location>
</feature>
<organism evidence="7 8">
    <name type="scientific">Actinacidiphila epipremni</name>
    <dbReference type="NCBI Taxonomy" id="2053013"/>
    <lineage>
        <taxon>Bacteria</taxon>
        <taxon>Bacillati</taxon>
        <taxon>Actinomycetota</taxon>
        <taxon>Actinomycetes</taxon>
        <taxon>Kitasatosporales</taxon>
        <taxon>Streptomycetaceae</taxon>
        <taxon>Actinacidiphila</taxon>
    </lineage>
</organism>
<evidence type="ECO:0000256" key="3">
    <source>
        <dbReference type="ARBA" id="ARBA00023163"/>
    </source>
</evidence>